<name>A0A2V3V4W3_9SPHN</name>
<proteinExistence type="predicted"/>
<sequence>MLPAVATPPPIDPVIEVLIAQLLKSGALSGADLSNMANRLESIGMDDAAFALNFLPIANAMDEPDERRAGFEVIEGGALDGGNEGD</sequence>
<accession>A0A2V3V4W3</accession>
<dbReference type="AlphaFoldDB" id="A0A2V3V4W3"/>
<protein>
    <submittedName>
        <fullName evidence="1">Uncharacterized protein</fullName>
    </submittedName>
</protein>
<comment type="caution">
    <text evidence="1">The sequence shown here is derived from an EMBL/GenBank/DDBJ whole genome shotgun (WGS) entry which is preliminary data.</text>
</comment>
<evidence type="ECO:0000313" key="2">
    <source>
        <dbReference type="Proteomes" id="UP000248014"/>
    </source>
</evidence>
<organism evidence="1 2">
    <name type="scientific">Blastomonas natatoria</name>
    <dbReference type="NCBI Taxonomy" id="34015"/>
    <lineage>
        <taxon>Bacteria</taxon>
        <taxon>Pseudomonadati</taxon>
        <taxon>Pseudomonadota</taxon>
        <taxon>Alphaproteobacteria</taxon>
        <taxon>Sphingomonadales</taxon>
        <taxon>Sphingomonadaceae</taxon>
        <taxon>Blastomonas</taxon>
    </lineage>
</organism>
<dbReference type="EMBL" id="QJJM01000006">
    <property type="protein sequence ID" value="PXW75981.1"/>
    <property type="molecule type" value="Genomic_DNA"/>
</dbReference>
<evidence type="ECO:0000313" key="1">
    <source>
        <dbReference type="EMBL" id="PXW75981.1"/>
    </source>
</evidence>
<gene>
    <name evidence="1" type="ORF">C7451_106145</name>
</gene>
<reference evidence="1 2" key="1">
    <citation type="submission" date="2018-05" db="EMBL/GenBank/DDBJ databases">
        <title>Genomic Encyclopedia of Type Strains, Phase IV (KMG-IV): sequencing the most valuable type-strain genomes for metagenomic binning, comparative biology and taxonomic classification.</title>
        <authorList>
            <person name="Goeker M."/>
        </authorList>
    </citation>
    <scope>NUCLEOTIDE SEQUENCE [LARGE SCALE GENOMIC DNA]</scope>
    <source>
        <strain evidence="1 2">DSM 3183</strain>
    </source>
</reference>
<dbReference type="Proteomes" id="UP000248014">
    <property type="component" value="Unassembled WGS sequence"/>
</dbReference>
<keyword evidence="2" id="KW-1185">Reference proteome</keyword>